<dbReference type="InterPro" id="IPR010819">
    <property type="entry name" value="AGE/CE"/>
</dbReference>
<dbReference type="GO" id="GO:0047736">
    <property type="term" value="F:cellobiose epimerase activity"/>
    <property type="evidence" value="ECO:0007669"/>
    <property type="project" value="UniProtKB-UniRule"/>
</dbReference>
<gene>
    <name evidence="5" type="ORF">FEM55_06715</name>
</gene>
<reference evidence="5 6" key="1">
    <citation type="submission" date="2019-05" db="EMBL/GenBank/DDBJ databases">
        <authorList>
            <person name="Qu J.-H."/>
        </authorList>
    </citation>
    <scope>NUCLEOTIDE SEQUENCE [LARGE SCALE GENOMIC DNA]</scope>
    <source>
        <strain evidence="5 6">Z12</strain>
    </source>
</reference>
<comment type="similarity">
    <text evidence="4">Belongs to the cellobiose 2-epimerase family.</text>
</comment>
<evidence type="ECO:0000313" key="5">
    <source>
        <dbReference type="EMBL" id="TLU96812.1"/>
    </source>
</evidence>
<dbReference type="SUPFAM" id="SSF48208">
    <property type="entry name" value="Six-hairpin glycosidases"/>
    <property type="match status" value="1"/>
</dbReference>
<dbReference type="Pfam" id="PF07221">
    <property type="entry name" value="GlcNAc_2-epim"/>
    <property type="match status" value="1"/>
</dbReference>
<proteinExistence type="inferred from homology"/>
<dbReference type="Gene3D" id="1.50.10.10">
    <property type="match status" value="1"/>
</dbReference>
<comment type="catalytic activity">
    <reaction evidence="1 4">
        <text>D-cellobiose = beta-D-glucosyl-(1-&gt;4)-D-mannopyranose</text>
        <dbReference type="Rhea" id="RHEA:23384"/>
        <dbReference type="ChEBI" id="CHEBI:17057"/>
        <dbReference type="ChEBI" id="CHEBI:47931"/>
        <dbReference type="EC" id="5.1.3.11"/>
    </reaction>
</comment>
<dbReference type="EMBL" id="VCEI01000011">
    <property type="protein sequence ID" value="TLU96812.1"/>
    <property type="molecule type" value="Genomic_DNA"/>
</dbReference>
<comment type="function">
    <text evidence="4">Catalyzes the reversible epimerization of cellobiose to 4-O-beta-D-glucopyranosyl-D-mannose (Glc-Man).</text>
</comment>
<evidence type="ECO:0000313" key="6">
    <source>
        <dbReference type="Proteomes" id="UP000309788"/>
    </source>
</evidence>
<evidence type="ECO:0000256" key="2">
    <source>
        <dbReference type="ARBA" id="ARBA00008558"/>
    </source>
</evidence>
<dbReference type="HAMAP" id="MF_00929">
    <property type="entry name" value="Cellobiose_2_epim"/>
    <property type="match status" value="1"/>
</dbReference>
<dbReference type="InterPro" id="IPR008928">
    <property type="entry name" value="6-hairpin_glycosidase_sf"/>
</dbReference>
<dbReference type="InterPro" id="IPR028584">
    <property type="entry name" value="Cellobiose_2_epim"/>
</dbReference>
<accession>A0A5R9KKQ3</accession>
<dbReference type="RefSeq" id="WP_138280508.1">
    <property type="nucleotide sequence ID" value="NZ_BMGE01000001.1"/>
</dbReference>
<evidence type="ECO:0000256" key="3">
    <source>
        <dbReference type="ARBA" id="ARBA00023235"/>
    </source>
</evidence>
<protein>
    <recommendedName>
        <fullName evidence="4">Cellobiose 2-epimerase</fullName>
        <shortName evidence="4">CE</shortName>
        <ecNumber evidence="4">5.1.3.11</ecNumber>
    </recommendedName>
</protein>
<keyword evidence="6" id="KW-1185">Reference proteome</keyword>
<evidence type="ECO:0000256" key="1">
    <source>
        <dbReference type="ARBA" id="ARBA00001470"/>
    </source>
</evidence>
<dbReference type="Proteomes" id="UP000309788">
    <property type="component" value="Unassembled WGS sequence"/>
</dbReference>
<name>A0A5R9KKQ3_9BACT</name>
<comment type="similarity">
    <text evidence="2">Belongs to the N-acylglucosamine 2-epimerase family.</text>
</comment>
<evidence type="ECO:0000256" key="4">
    <source>
        <dbReference type="HAMAP-Rule" id="MF_00929"/>
    </source>
</evidence>
<dbReference type="InterPro" id="IPR012341">
    <property type="entry name" value="6hp_glycosidase-like_sf"/>
</dbReference>
<dbReference type="GO" id="GO:0005975">
    <property type="term" value="P:carbohydrate metabolic process"/>
    <property type="evidence" value="ECO:0007669"/>
    <property type="project" value="InterPro"/>
</dbReference>
<dbReference type="EC" id="5.1.3.11" evidence="4"/>
<dbReference type="AlphaFoldDB" id="A0A5R9KKQ3"/>
<sequence>MAAFTAEAFKKELLNILDYWEKYGPDPEKGGFYGQVTYENKPVKDAARSVVLTGRILWTFSLAHRLFKDPKYLTLADRAYQQLVKYFFDAEHGGVYWTVKADGSPLETKKQIYGNAFAMYGLSEYYRVTHYAPALEKAKELFNIIEKHAFDSVNGGYREAFSRDWSETDDYILSKKPWIKSMNTHLHLVEAYTNLYTVWPDEKLKKQTADMLEAILTHIVNAETDSMQLFFDEKWKAKDNIVSYGHDIEASWLLFETAEVLHDEKLIEKVKEKSIEMAVAASKGLSPDGALNYEYDPETKHLQTDRSWWVAAEQMVGFYNAFQLTKEEQYKVKAQRSWDYIVTKFVDKDKGEWFGTVKADGTQIKGDKINAWKCPYHNARACAEMWRRIQKA</sequence>
<dbReference type="OrthoDB" id="5141876at2"/>
<organism evidence="5 6">
    <name type="scientific">Dyadobacter sediminis</name>
    <dbReference type="NCBI Taxonomy" id="1493691"/>
    <lineage>
        <taxon>Bacteria</taxon>
        <taxon>Pseudomonadati</taxon>
        <taxon>Bacteroidota</taxon>
        <taxon>Cytophagia</taxon>
        <taxon>Cytophagales</taxon>
        <taxon>Spirosomataceae</taxon>
        <taxon>Dyadobacter</taxon>
    </lineage>
</organism>
<comment type="caution">
    <text evidence="5">The sequence shown here is derived from an EMBL/GenBank/DDBJ whole genome shotgun (WGS) entry which is preliminary data.</text>
</comment>
<dbReference type="PANTHER" id="PTHR15108">
    <property type="entry name" value="N-ACYLGLUCOSAMINE-2-EPIMERASE"/>
    <property type="match status" value="1"/>
</dbReference>
<keyword evidence="3 4" id="KW-0413">Isomerase</keyword>